<proteinExistence type="predicted"/>
<comment type="caution">
    <text evidence="1">The sequence shown here is derived from an EMBL/GenBank/DDBJ whole genome shotgun (WGS) entry which is preliminary data.</text>
</comment>
<organism evidence="1 2">
    <name type="scientific">Aspergillus tanneri</name>
    <dbReference type="NCBI Taxonomy" id="1220188"/>
    <lineage>
        <taxon>Eukaryota</taxon>
        <taxon>Fungi</taxon>
        <taxon>Dikarya</taxon>
        <taxon>Ascomycota</taxon>
        <taxon>Pezizomycotina</taxon>
        <taxon>Eurotiomycetes</taxon>
        <taxon>Eurotiomycetidae</taxon>
        <taxon>Eurotiales</taxon>
        <taxon>Aspergillaceae</taxon>
        <taxon>Aspergillus</taxon>
        <taxon>Aspergillus subgen. Circumdati</taxon>
    </lineage>
</organism>
<evidence type="ECO:0000313" key="1">
    <source>
        <dbReference type="EMBL" id="THC89907.1"/>
    </source>
</evidence>
<evidence type="ECO:0008006" key="3">
    <source>
        <dbReference type="Google" id="ProtNLM"/>
    </source>
</evidence>
<name>A0A4S3J702_9EURO</name>
<accession>A0A4S3J702</accession>
<dbReference type="SUPFAM" id="SSF103473">
    <property type="entry name" value="MFS general substrate transporter"/>
    <property type="match status" value="1"/>
</dbReference>
<dbReference type="EMBL" id="SOSA01000587">
    <property type="protein sequence ID" value="THC89907.1"/>
    <property type="molecule type" value="Genomic_DNA"/>
</dbReference>
<dbReference type="AlphaFoldDB" id="A0A4S3J702"/>
<sequence length="182" mass="19640">MIMAPDRAYLQLIHACDACPIDTFPATQVVSSQEKSTSKEPGFLEFFGRVILGILADKWIGCLNMLAFSALPTGVICFCGIRAISSAGIVVFSAFYGFTQERVVSTLSACFTIVLKDPRNIGTYIDLGMVCVLFEALIGTPISGMLARQHGFDAVSEFSGVPGGFTKLVVKKLASVEWLEKI</sequence>
<evidence type="ECO:0000313" key="2">
    <source>
        <dbReference type="Proteomes" id="UP000308092"/>
    </source>
</evidence>
<dbReference type="VEuPathDB" id="FungiDB:EYZ11_010639"/>
<dbReference type="InterPro" id="IPR036259">
    <property type="entry name" value="MFS_trans_sf"/>
</dbReference>
<gene>
    <name evidence="1" type="ORF">EYZ11_010639</name>
</gene>
<dbReference type="Proteomes" id="UP000308092">
    <property type="component" value="Unassembled WGS sequence"/>
</dbReference>
<keyword evidence="2" id="KW-1185">Reference proteome</keyword>
<protein>
    <recommendedName>
        <fullName evidence="3">Major facilitator superfamily (MFS) profile domain-containing protein</fullName>
    </recommendedName>
</protein>
<reference evidence="1 2" key="1">
    <citation type="submission" date="2019-03" db="EMBL/GenBank/DDBJ databases">
        <title>The genome sequence of a newly discovered highly antifungal drug resistant Aspergillus species, Aspergillus tanneri NIH 1004.</title>
        <authorList>
            <person name="Mounaud S."/>
            <person name="Singh I."/>
            <person name="Joardar V."/>
            <person name="Pakala S."/>
            <person name="Pakala S."/>
            <person name="Venepally P."/>
            <person name="Hoover J."/>
            <person name="Nierman W."/>
            <person name="Chung J."/>
            <person name="Losada L."/>
        </authorList>
    </citation>
    <scope>NUCLEOTIDE SEQUENCE [LARGE SCALE GENOMIC DNA]</scope>
    <source>
        <strain evidence="1 2">NIH1004</strain>
    </source>
</reference>